<organism evidence="1 2">
    <name type="scientific">Jiangella ureilytica</name>
    <dbReference type="NCBI Taxonomy" id="2530374"/>
    <lineage>
        <taxon>Bacteria</taxon>
        <taxon>Bacillati</taxon>
        <taxon>Actinomycetota</taxon>
        <taxon>Actinomycetes</taxon>
        <taxon>Jiangellales</taxon>
        <taxon>Jiangellaceae</taxon>
        <taxon>Jiangella</taxon>
    </lineage>
</organism>
<dbReference type="RefSeq" id="WP_131981755.1">
    <property type="nucleotide sequence ID" value="NZ_SMKL01000017.1"/>
</dbReference>
<comment type="caution">
    <text evidence="1">The sequence shown here is derived from an EMBL/GenBank/DDBJ whole genome shotgun (WGS) entry which is preliminary data.</text>
</comment>
<evidence type="ECO:0008006" key="3">
    <source>
        <dbReference type="Google" id="ProtNLM"/>
    </source>
</evidence>
<protein>
    <recommendedName>
        <fullName evidence="3">Prenyltransferase</fullName>
    </recommendedName>
</protein>
<reference evidence="1 2" key="1">
    <citation type="submission" date="2019-02" db="EMBL/GenBank/DDBJ databases">
        <title>Draft genome sequences of novel Actinobacteria.</title>
        <authorList>
            <person name="Sahin N."/>
            <person name="Ay H."/>
            <person name="Saygin H."/>
        </authorList>
    </citation>
    <scope>NUCLEOTIDE SEQUENCE [LARGE SCALE GENOMIC DNA]</scope>
    <source>
        <strain evidence="1 2">KC603</strain>
    </source>
</reference>
<dbReference type="InterPro" id="IPR008930">
    <property type="entry name" value="Terpenoid_cyclase/PrenylTrfase"/>
</dbReference>
<keyword evidence="2" id="KW-1185">Reference proteome</keyword>
<evidence type="ECO:0000313" key="1">
    <source>
        <dbReference type="EMBL" id="TDC52108.1"/>
    </source>
</evidence>
<gene>
    <name evidence="1" type="ORF">E1212_09715</name>
</gene>
<name>A0A4R4RQD8_9ACTN</name>
<dbReference type="OrthoDB" id="3286086at2"/>
<dbReference type="SUPFAM" id="SSF48239">
    <property type="entry name" value="Terpenoid cyclases/Protein prenyltransferases"/>
    <property type="match status" value="1"/>
</dbReference>
<sequence>MDLTAASAFMAGHARQLDRRRLELLTGTGDRRATLAALAGYRNSDGGFGWGLEPDLRSPESQPPAALHAFEVLAETGPGDGDLAGPLCDWLATVTLPDGGLPFALPVRVPAGTSRWWIGADPAESSLQITSAVAGQAQRAARLDPVVAAHPWLERATDFCLRAIAATERPRAHELMFSLVFLDAVHDSRPEAAAQLERLGALVPSDGGIPVEGGIEGEAMHLLDLSPEPGRPLRALLDPAAVEKDLDRLEALQQDDGGWVVDFDSSSAAGALEWRGYQTVWAIRILLAHGRRPAAVTTASAVRPDA</sequence>
<proteinExistence type="predicted"/>
<evidence type="ECO:0000313" key="2">
    <source>
        <dbReference type="Proteomes" id="UP000295621"/>
    </source>
</evidence>
<accession>A0A4R4RQD8</accession>
<dbReference type="EMBL" id="SMKL01000017">
    <property type="protein sequence ID" value="TDC52108.1"/>
    <property type="molecule type" value="Genomic_DNA"/>
</dbReference>
<dbReference type="AlphaFoldDB" id="A0A4R4RQD8"/>
<dbReference type="Proteomes" id="UP000295621">
    <property type="component" value="Unassembled WGS sequence"/>
</dbReference>